<feature type="transmembrane region" description="Helical" evidence="7">
    <location>
        <begin position="31"/>
        <end position="47"/>
    </location>
</feature>
<evidence type="ECO:0000313" key="9">
    <source>
        <dbReference type="Proteomes" id="UP000009232"/>
    </source>
</evidence>
<accession>F6D8Z7</accession>
<dbReference type="GO" id="GO:0008324">
    <property type="term" value="F:monoatomic cation transmembrane transporter activity"/>
    <property type="evidence" value="ECO:0007669"/>
    <property type="project" value="InterPro"/>
</dbReference>
<dbReference type="AlphaFoldDB" id="F6D8Z7"/>
<reference evidence="8 9" key="1">
    <citation type="submission" date="2011-05" db="EMBL/GenBank/DDBJ databases">
        <title>Complete sequence of Thioalkalimicrobium cyclicum ALM1.</title>
        <authorList>
            <consortium name="US DOE Joint Genome Institute"/>
            <person name="Lucas S."/>
            <person name="Han J."/>
            <person name="Lapidus A."/>
            <person name="Cheng J.-F."/>
            <person name="Goodwin L."/>
            <person name="Pitluck S."/>
            <person name="Peters L."/>
            <person name="Mikhailova N."/>
            <person name="Davenport K."/>
            <person name="Han C."/>
            <person name="Tapia R."/>
            <person name="Land M."/>
            <person name="Hauser L."/>
            <person name="Kyrpides N."/>
            <person name="Ivanova N."/>
            <person name="Pagani I."/>
            <person name="Kappler U."/>
            <person name="Woyke T."/>
        </authorList>
    </citation>
    <scope>NUCLEOTIDE SEQUENCE [LARGE SCALE GENOMIC DNA]</scope>
    <source>
        <strain evidence="9">DSM 14477 / JCM 11371 / ALM1</strain>
    </source>
</reference>
<keyword evidence="9" id="KW-1185">Reference proteome</keyword>
<dbReference type="HOGENOM" id="CLU_086615_1_0_6"/>
<comment type="subcellular location">
    <subcellularLocation>
        <location evidence="1">Cell membrane</location>
        <topology evidence="1">Multi-pass membrane protein</topology>
    </subcellularLocation>
</comment>
<comment type="similarity">
    <text evidence="2">Belongs to the CPA3 antiporters (TC 2.A.63) subunit E family.</text>
</comment>
<dbReference type="OrthoDB" id="6159251at2"/>
<dbReference type="GO" id="GO:0005886">
    <property type="term" value="C:plasma membrane"/>
    <property type="evidence" value="ECO:0007669"/>
    <property type="project" value="UniProtKB-SubCell"/>
</dbReference>
<name>F6D8Z7_THICA</name>
<evidence type="ECO:0000256" key="6">
    <source>
        <dbReference type="ARBA" id="ARBA00023136"/>
    </source>
</evidence>
<organism evidence="8 9">
    <name type="scientific">Thiomicrospira cyclica (strain DSM 14477 / JCM 11371 / ALM1)</name>
    <name type="common">Thioalkalimicrobium cyclicum</name>
    <dbReference type="NCBI Taxonomy" id="717773"/>
    <lineage>
        <taxon>Bacteria</taxon>
        <taxon>Pseudomonadati</taxon>
        <taxon>Pseudomonadota</taxon>
        <taxon>Gammaproteobacteria</taxon>
        <taxon>Thiotrichales</taxon>
        <taxon>Piscirickettsiaceae</taxon>
        <taxon>Thiomicrospira</taxon>
    </lineage>
</organism>
<sequence>MPLLRIVGIWLVLLLVWWALAEGQLSGFALVWTAVVALLIHKIWPPFPTRLHWRHLPALIILFLRASLLGGLDVSRRAFHPQPQINSYFIDYPLQLPPGWARAVWVSVIGLFPGTLSVAVADKWVRVHVLDDGLEVEDDLKALEYHLAAFIGFGLPTAPSIKEAI</sequence>
<dbReference type="Pfam" id="PF01899">
    <property type="entry name" value="MNHE"/>
    <property type="match status" value="1"/>
</dbReference>
<dbReference type="eggNOG" id="COG1863">
    <property type="taxonomic scope" value="Bacteria"/>
</dbReference>
<evidence type="ECO:0000256" key="1">
    <source>
        <dbReference type="ARBA" id="ARBA00004651"/>
    </source>
</evidence>
<dbReference type="Proteomes" id="UP000009232">
    <property type="component" value="Chromosome"/>
</dbReference>
<evidence type="ECO:0000256" key="2">
    <source>
        <dbReference type="ARBA" id="ARBA00006228"/>
    </source>
</evidence>
<dbReference type="STRING" id="717773.Thicy_1230"/>
<keyword evidence="4 7" id="KW-0812">Transmembrane</keyword>
<evidence type="ECO:0000256" key="3">
    <source>
        <dbReference type="ARBA" id="ARBA00022475"/>
    </source>
</evidence>
<keyword evidence="3" id="KW-1003">Cell membrane</keyword>
<dbReference type="EMBL" id="CP002776">
    <property type="protein sequence ID" value="AEG31997.1"/>
    <property type="molecule type" value="Genomic_DNA"/>
</dbReference>
<feature type="transmembrane region" description="Helical" evidence="7">
    <location>
        <begin position="99"/>
        <end position="121"/>
    </location>
</feature>
<evidence type="ECO:0000256" key="7">
    <source>
        <dbReference type="SAM" id="Phobius"/>
    </source>
</evidence>
<dbReference type="RefSeq" id="WP_013835773.1">
    <property type="nucleotide sequence ID" value="NC_015581.1"/>
</dbReference>
<proteinExistence type="inferred from homology"/>
<dbReference type="PANTHER" id="PTHR34584:SF1">
    <property type="entry name" value="NA(+)_H(+) ANTIPORTER SUBUNIT E1"/>
    <property type="match status" value="1"/>
</dbReference>
<dbReference type="InterPro" id="IPR002758">
    <property type="entry name" value="Cation_antiport_E"/>
</dbReference>
<gene>
    <name evidence="8" type="ordered locus">Thicy_1230</name>
</gene>
<evidence type="ECO:0000313" key="8">
    <source>
        <dbReference type="EMBL" id="AEG31997.1"/>
    </source>
</evidence>
<dbReference type="KEGG" id="tcy:Thicy_1230"/>
<keyword evidence="6 7" id="KW-0472">Membrane</keyword>
<dbReference type="PANTHER" id="PTHR34584">
    <property type="entry name" value="NA(+)/H(+) ANTIPORTER SUBUNIT E1"/>
    <property type="match status" value="1"/>
</dbReference>
<protein>
    <submittedName>
        <fullName evidence="8">Multisubunit sodium/proton antiporter subunit MrpE</fullName>
    </submittedName>
</protein>
<evidence type="ECO:0000256" key="4">
    <source>
        <dbReference type="ARBA" id="ARBA00022692"/>
    </source>
</evidence>
<keyword evidence="5 7" id="KW-1133">Transmembrane helix</keyword>
<evidence type="ECO:0000256" key="5">
    <source>
        <dbReference type="ARBA" id="ARBA00022989"/>
    </source>
</evidence>